<feature type="transmembrane region" description="Helical" evidence="2">
    <location>
        <begin position="538"/>
        <end position="558"/>
    </location>
</feature>
<protein>
    <recommendedName>
        <fullName evidence="5">PGG domain-containing protein</fullName>
    </recommendedName>
</protein>
<evidence type="ECO:0008006" key="5">
    <source>
        <dbReference type="Google" id="ProtNLM"/>
    </source>
</evidence>
<dbReference type="Pfam" id="PF12796">
    <property type="entry name" value="Ank_2"/>
    <property type="match status" value="1"/>
</dbReference>
<dbReference type="PROSITE" id="PS50088">
    <property type="entry name" value="ANK_REPEAT"/>
    <property type="match status" value="1"/>
</dbReference>
<keyword evidence="2" id="KW-0472">Membrane</keyword>
<dbReference type="OrthoDB" id="1925304at2759"/>
<feature type="repeat" description="ANK" evidence="1">
    <location>
        <begin position="70"/>
        <end position="102"/>
    </location>
</feature>
<dbReference type="PANTHER" id="PTHR24177">
    <property type="entry name" value="CASKIN"/>
    <property type="match status" value="1"/>
</dbReference>
<comment type="caution">
    <text evidence="3">The sequence shown here is derived from an EMBL/GenBank/DDBJ whole genome shotgun (WGS) entry which is preliminary data.</text>
</comment>
<keyword evidence="2" id="KW-1133">Transmembrane helix</keyword>
<proteinExistence type="predicted"/>
<dbReference type="Gene3D" id="1.25.40.20">
    <property type="entry name" value="Ankyrin repeat-containing domain"/>
    <property type="match status" value="2"/>
</dbReference>
<reference evidence="3 4" key="1">
    <citation type="journal article" date="2017" name="Nat. Commun.">
        <title>Genome assembly with in vitro proximity ligation data and whole-genome triplication in lettuce.</title>
        <authorList>
            <person name="Reyes-Chin-Wo S."/>
            <person name="Wang Z."/>
            <person name="Yang X."/>
            <person name="Kozik A."/>
            <person name="Arikit S."/>
            <person name="Song C."/>
            <person name="Xia L."/>
            <person name="Froenicke L."/>
            <person name="Lavelle D.O."/>
            <person name="Truco M.J."/>
            <person name="Xia R."/>
            <person name="Zhu S."/>
            <person name="Xu C."/>
            <person name="Xu H."/>
            <person name="Xu X."/>
            <person name="Cox K."/>
            <person name="Korf I."/>
            <person name="Meyers B.C."/>
            <person name="Michelmore R.W."/>
        </authorList>
    </citation>
    <scope>NUCLEOTIDE SEQUENCE [LARGE SCALE GENOMIC DNA]</scope>
    <source>
        <strain evidence="4">cv. Salinas</strain>
        <tissue evidence="3">Seedlings</tissue>
    </source>
</reference>
<accession>A0A9R1ULL4</accession>
<dbReference type="InterPro" id="IPR036770">
    <property type="entry name" value="Ankyrin_rpt-contain_sf"/>
</dbReference>
<dbReference type="Proteomes" id="UP000235145">
    <property type="component" value="Unassembled WGS sequence"/>
</dbReference>
<dbReference type="GO" id="GO:0016020">
    <property type="term" value="C:membrane"/>
    <property type="evidence" value="ECO:0000318"/>
    <property type="project" value="GO_Central"/>
</dbReference>
<evidence type="ECO:0000256" key="2">
    <source>
        <dbReference type="SAM" id="Phobius"/>
    </source>
</evidence>
<keyword evidence="1" id="KW-0040">ANK repeat</keyword>
<dbReference type="InterPro" id="IPR002110">
    <property type="entry name" value="Ankyrin_rpt"/>
</dbReference>
<feature type="transmembrane region" description="Helical" evidence="2">
    <location>
        <begin position="564"/>
        <end position="582"/>
    </location>
</feature>
<feature type="transmembrane region" description="Helical" evidence="2">
    <location>
        <begin position="469"/>
        <end position="488"/>
    </location>
</feature>
<dbReference type="SMART" id="SM00248">
    <property type="entry name" value="ANK"/>
    <property type="match status" value="3"/>
</dbReference>
<dbReference type="AlphaFoldDB" id="A0A9R1ULL4"/>
<evidence type="ECO:0000256" key="1">
    <source>
        <dbReference type="PROSITE-ProRule" id="PRU00023"/>
    </source>
</evidence>
<dbReference type="EMBL" id="NBSK02000008">
    <property type="protein sequence ID" value="KAJ0189478.1"/>
    <property type="molecule type" value="Genomic_DNA"/>
</dbReference>
<keyword evidence="4" id="KW-1185">Reference proteome</keyword>
<evidence type="ECO:0000313" key="3">
    <source>
        <dbReference type="EMBL" id="KAJ0189478.1"/>
    </source>
</evidence>
<organism evidence="3 4">
    <name type="scientific">Lactuca sativa</name>
    <name type="common">Garden lettuce</name>
    <dbReference type="NCBI Taxonomy" id="4236"/>
    <lineage>
        <taxon>Eukaryota</taxon>
        <taxon>Viridiplantae</taxon>
        <taxon>Streptophyta</taxon>
        <taxon>Embryophyta</taxon>
        <taxon>Tracheophyta</taxon>
        <taxon>Spermatophyta</taxon>
        <taxon>Magnoliopsida</taxon>
        <taxon>eudicotyledons</taxon>
        <taxon>Gunneridae</taxon>
        <taxon>Pentapetalae</taxon>
        <taxon>asterids</taxon>
        <taxon>campanulids</taxon>
        <taxon>Asterales</taxon>
        <taxon>Asteraceae</taxon>
        <taxon>Cichorioideae</taxon>
        <taxon>Cichorieae</taxon>
        <taxon>Lactucinae</taxon>
        <taxon>Lactuca</taxon>
    </lineage>
</organism>
<evidence type="ECO:0000313" key="4">
    <source>
        <dbReference type="Proteomes" id="UP000235145"/>
    </source>
</evidence>
<keyword evidence="2" id="KW-0812">Transmembrane</keyword>
<dbReference type="PANTHER" id="PTHR24177:SF383">
    <property type="entry name" value="ANKYRIN REPEAT-CONTAINING DOMAIN, PGG DOMAIN, ANKYRIN REPEAT-CONTAINING DOMAIN SUPERFAMILY"/>
    <property type="match status" value="1"/>
</dbReference>
<feature type="transmembrane region" description="Helical" evidence="2">
    <location>
        <begin position="494"/>
        <end position="517"/>
    </location>
</feature>
<name>A0A9R1ULL4_LACSA</name>
<gene>
    <name evidence="3" type="ORF">LSAT_V11C800445710</name>
</gene>
<dbReference type="SUPFAM" id="SSF48403">
    <property type="entry name" value="Ankyrin repeat"/>
    <property type="match status" value="1"/>
</dbReference>
<sequence length="593" mass="67060">MNPLSGIVDPVQLISQQHLVDMPFTSNGETPEWKRILSELLEASKEGNWKAAKGILDKHKELVRVSINVWGETALHVAAYEGHTLFVENLVRLMENVDLELKNSSSNTALHIVAQGKNVGIANVLATKNPKLLDMEGNDGKLPLQMAALSGNQDMIIYLHGMSKRMKCSAWTDERRCGVLLTCVEAELFEVAQEIVKDFPKLAQSEDEDSILGVLARQRNAFNIKKHLYQYDAYQGHVDQGNQTLQLFTTVLTYFRKPNADAYGCHVDEENQAVQLLRTILENVPKPISDDMQRGTVDQILEDNVLEESCQCPKYISRVLFVAAEEDNAAFVDVLIRQYPKAVLHQNDNKMTLFQVAVLCRCLGIFNLLCCVGSIKESIITVEDENGNNLLHLVGILEEATMSNQWQDFQEPDVEMAEKEKWFKMVSDMLPPSLREKKNKDGLRPRELFTKNNKDLFLRAVDSDKKTVYVLYASVMSLLVVIAASTVYPNHRDIGLLSALAMLLHGMAFILTFTSVISTLSIMWPNYVERGFFSLRSVIASIMRRNLMAVLLVFFTAAMTYNPYVLLLSTIMMIIPFLYWIICHSSRTSLRNL</sequence>